<gene>
    <name evidence="10" type="ORF">LQ567_22590</name>
</gene>
<evidence type="ECO:0000256" key="7">
    <source>
        <dbReference type="ARBA" id="ARBA00023136"/>
    </source>
</evidence>
<dbReference type="Gene3D" id="3.40.1710.10">
    <property type="entry name" value="abc type-2 transporter like domain"/>
    <property type="match status" value="1"/>
</dbReference>
<dbReference type="PROSITE" id="PS51012">
    <property type="entry name" value="ABC_TM2"/>
    <property type="match status" value="1"/>
</dbReference>
<dbReference type="EMBL" id="JAJNEC010000007">
    <property type="protein sequence ID" value="MCD2425589.1"/>
    <property type="molecule type" value="Genomic_DNA"/>
</dbReference>
<keyword evidence="6 8" id="KW-1133">Transmembrane helix</keyword>
<evidence type="ECO:0000259" key="9">
    <source>
        <dbReference type="PROSITE" id="PS51012"/>
    </source>
</evidence>
<dbReference type="InterPro" id="IPR051449">
    <property type="entry name" value="ABC-2_transporter_component"/>
</dbReference>
<dbReference type="RefSeq" id="WP_231008122.1">
    <property type="nucleotide sequence ID" value="NZ_JAJNEC010000007.1"/>
</dbReference>
<evidence type="ECO:0000256" key="1">
    <source>
        <dbReference type="ARBA" id="ARBA00004651"/>
    </source>
</evidence>
<evidence type="ECO:0000313" key="10">
    <source>
        <dbReference type="EMBL" id="MCD2425589.1"/>
    </source>
</evidence>
<comment type="subcellular location">
    <subcellularLocation>
        <location evidence="1">Cell membrane</location>
        <topology evidence="1">Multi-pass membrane protein</topology>
    </subcellularLocation>
</comment>
<dbReference type="InterPro" id="IPR013525">
    <property type="entry name" value="ABC2_TM"/>
</dbReference>
<reference evidence="10 11" key="1">
    <citation type="submission" date="2021-11" db="EMBL/GenBank/DDBJ databases">
        <title>Genomic of Niabella pedocola.</title>
        <authorList>
            <person name="Wu T."/>
        </authorList>
    </citation>
    <scope>NUCLEOTIDE SEQUENCE [LARGE SCALE GENOMIC DNA]</scope>
    <source>
        <strain evidence="10 11">JCM 31011</strain>
    </source>
</reference>
<dbReference type="Proteomes" id="UP001199816">
    <property type="component" value="Unassembled WGS sequence"/>
</dbReference>
<feature type="transmembrane region" description="Helical" evidence="8">
    <location>
        <begin position="21"/>
        <end position="40"/>
    </location>
</feature>
<evidence type="ECO:0000256" key="3">
    <source>
        <dbReference type="ARBA" id="ARBA00022448"/>
    </source>
</evidence>
<feature type="transmembrane region" description="Helical" evidence="8">
    <location>
        <begin position="341"/>
        <end position="360"/>
    </location>
</feature>
<proteinExistence type="inferred from homology"/>
<feature type="transmembrane region" description="Helical" evidence="8">
    <location>
        <begin position="282"/>
        <end position="303"/>
    </location>
</feature>
<feature type="domain" description="ABC transmembrane type-2" evidence="9">
    <location>
        <begin position="139"/>
        <end position="366"/>
    </location>
</feature>
<dbReference type="PANTHER" id="PTHR30294:SF29">
    <property type="entry name" value="MULTIDRUG ABC TRANSPORTER PERMEASE YBHS-RELATED"/>
    <property type="match status" value="1"/>
</dbReference>
<dbReference type="Pfam" id="PF12698">
    <property type="entry name" value="ABC2_membrane_3"/>
    <property type="match status" value="1"/>
</dbReference>
<keyword evidence="11" id="KW-1185">Reference proteome</keyword>
<comment type="similarity">
    <text evidence="2">Belongs to the ABC-2 integral membrane protein family.</text>
</comment>
<protein>
    <submittedName>
        <fullName evidence="10">ABC transporter permease</fullName>
    </submittedName>
</protein>
<feature type="transmembrane region" description="Helical" evidence="8">
    <location>
        <begin position="248"/>
        <end position="273"/>
    </location>
</feature>
<keyword evidence="3" id="KW-0813">Transport</keyword>
<accession>A0ABS8PWY0</accession>
<keyword evidence="5 8" id="KW-0812">Transmembrane</keyword>
<keyword evidence="4" id="KW-1003">Cell membrane</keyword>
<evidence type="ECO:0000256" key="4">
    <source>
        <dbReference type="ARBA" id="ARBA00022475"/>
    </source>
</evidence>
<feature type="transmembrane region" description="Helical" evidence="8">
    <location>
        <begin position="217"/>
        <end position="242"/>
    </location>
</feature>
<evidence type="ECO:0000256" key="8">
    <source>
        <dbReference type="SAM" id="Phobius"/>
    </source>
</evidence>
<evidence type="ECO:0000256" key="5">
    <source>
        <dbReference type="ARBA" id="ARBA00022692"/>
    </source>
</evidence>
<comment type="caution">
    <text evidence="10">The sequence shown here is derived from an EMBL/GenBank/DDBJ whole genome shotgun (WGS) entry which is preliminary data.</text>
</comment>
<dbReference type="PANTHER" id="PTHR30294">
    <property type="entry name" value="MEMBRANE COMPONENT OF ABC TRANSPORTER YHHJ-RELATED"/>
    <property type="match status" value="1"/>
</dbReference>
<dbReference type="InterPro" id="IPR047817">
    <property type="entry name" value="ABC2_TM_bact-type"/>
</dbReference>
<evidence type="ECO:0000256" key="6">
    <source>
        <dbReference type="ARBA" id="ARBA00022989"/>
    </source>
</evidence>
<sequence>MKQLFVFIRKEFYHVFRDRRTLLILFGLPLVQILLFGYALTSEVKNIDLVVTNVSNDVLGQRLTNQLRSSAFFNVQEQPLSPTQIESAFKKGQIKAALIIPAGFSADFTKARHATLQLLTDGSEPNISKTVLQYVNAIVQDFQRAQQPVTSISPVITPEVRLLYNEEGNGSINYVPGVLALILMIVCTALTSVAVVREKETGTMEILLVSPFKPVMVLVAKAIPFLILSLANFAFILLLAVYLLQVPIAGSLLLLFIITLLFIATSLSFGLLISNATNSQQVALLISMMGLMLPTIIFTGFIFPLENMPLPFRWISNLVPAKWYYAAVRSVMLKGLGLADVWKEMSVLCGMTIVLLSITVKRFKIRLA</sequence>
<evidence type="ECO:0000313" key="11">
    <source>
        <dbReference type="Proteomes" id="UP001199816"/>
    </source>
</evidence>
<evidence type="ECO:0000256" key="2">
    <source>
        <dbReference type="ARBA" id="ARBA00007783"/>
    </source>
</evidence>
<feature type="transmembrane region" description="Helical" evidence="8">
    <location>
        <begin position="174"/>
        <end position="196"/>
    </location>
</feature>
<organism evidence="10 11">
    <name type="scientific">Niabella pedocola</name>
    <dbReference type="NCBI Taxonomy" id="1752077"/>
    <lineage>
        <taxon>Bacteria</taxon>
        <taxon>Pseudomonadati</taxon>
        <taxon>Bacteroidota</taxon>
        <taxon>Chitinophagia</taxon>
        <taxon>Chitinophagales</taxon>
        <taxon>Chitinophagaceae</taxon>
        <taxon>Niabella</taxon>
    </lineage>
</organism>
<keyword evidence="7 8" id="KW-0472">Membrane</keyword>
<name>A0ABS8PWY0_9BACT</name>